<dbReference type="CDD" id="cd03214">
    <property type="entry name" value="ABC_Iron-Siderophores_B12_Hemin"/>
    <property type="match status" value="1"/>
</dbReference>
<dbReference type="PANTHER" id="PTHR42794">
    <property type="entry name" value="HEMIN IMPORT ATP-BINDING PROTEIN HMUV"/>
    <property type="match status" value="1"/>
</dbReference>
<feature type="domain" description="ABC transporter" evidence="6">
    <location>
        <begin position="2"/>
        <end position="243"/>
    </location>
</feature>
<keyword evidence="3 7" id="KW-0067">ATP-binding</keyword>
<dbReference type="RefSeq" id="WP_250430032.1">
    <property type="nucleotide sequence ID" value="NZ_JALPRR010000002.1"/>
</dbReference>
<keyword evidence="1" id="KW-0813">Transport</keyword>
<dbReference type="SMART" id="SM00382">
    <property type="entry name" value="AAA"/>
    <property type="match status" value="1"/>
</dbReference>
<comment type="caution">
    <text evidence="7">The sequence shown here is derived from an EMBL/GenBank/DDBJ whole genome shotgun (WGS) entry which is preliminary data.</text>
</comment>
<dbReference type="GO" id="GO:0005524">
    <property type="term" value="F:ATP binding"/>
    <property type="evidence" value="ECO:0007669"/>
    <property type="project" value="UniProtKB-KW"/>
</dbReference>
<dbReference type="EMBL" id="JBHUIM010000001">
    <property type="protein sequence ID" value="MFD2244616.1"/>
    <property type="molecule type" value="Genomic_DNA"/>
</dbReference>
<evidence type="ECO:0000313" key="8">
    <source>
        <dbReference type="Proteomes" id="UP001597374"/>
    </source>
</evidence>
<dbReference type="InterPro" id="IPR027417">
    <property type="entry name" value="P-loop_NTPase"/>
</dbReference>
<dbReference type="InterPro" id="IPR003439">
    <property type="entry name" value="ABC_transporter-like_ATP-bd"/>
</dbReference>
<evidence type="ECO:0000259" key="6">
    <source>
        <dbReference type="PROSITE" id="PS50893"/>
    </source>
</evidence>
<evidence type="ECO:0000256" key="1">
    <source>
        <dbReference type="ARBA" id="ARBA00022448"/>
    </source>
</evidence>
<sequence length="260" mass="29792">MLSVQNITYKIGNKVLLDDVTTTFEPGKLNLIIGPNGAGKSTLVKVLCKQLQPAQGAVTYGQKPLQDYTDLELAKIRSVLSQNIDLAFPLKVWEVVMMGRYPHFSSKPDQKDNMACEEAMRFFDVLDMADRNYMTLSGGEKQRVHFARVASQIWYPVNDQYRYLILDEPLTFLDVHYQFQFMHQIMELLQHQDLVVVGVVHDLNLAAKFADKILLINQGKVLAQGTSREVLTTENIKAAYRLNPFIVEHKEKEAMYLFFE</sequence>
<evidence type="ECO:0000256" key="5">
    <source>
        <dbReference type="ARBA" id="ARBA00037066"/>
    </source>
</evidence>
<dbReference type="Proteomes" id="UP001597374">
    <property type="component" value="Unassembled WGS sequence"/>
</dbReference>
<name>A0ABW5CQ35_9BACT</name>
<evidence type="ECO:0000313" key="7">
    <source>
        <dbReference type="EMBL" id="MFD2244616.1"/>
    </source>
</evidence>
<proteinExistence type="predicted"/>
<dbReference type="Gene3D" id="3.40.50.300">
    <property type="entry name" value="P-loop containing nucleotide triphosphate hydrolases"/>
    <property type="match status" value="1"/>
</dbReference>
<protein>
    <submittedName>
        <fullName evidence="7">Heme ABC transporter ATP-binding protein</fullName>
    </submittedName>
</protein>
<dbReference type="InterPro" id="IPR003593">
    <property type="entry name" value="AAA+_ATPase"/>
</dbReference>
<gene>
    <name evidence="7" type="ORF">ACFSKP_00015</name>
</gene>
<comment type="function">
    <text evidence="5">Part of the ABC transporter complex HmuTUV involved in hemin import. Responsible for energy coupling to the transport system.</text>
</comment>
<dbReference type="PROSITE" id="PS50893">
    <property type="entry name" value="ABC_TRANSPORTER_2"/>
    <property type="match status" value="1"/>
</dbReference>
<evidence type="ECO:0000256" key="2">
    <source>
        <dbReference type="ARBA" id="ARBA00022741"/>
    </source>
</evidence>
<keyword evidence="2" id="KW-0547">Nucleotide-binding</keyword>
<dbReference type="PANTHER" id="PTHR42794:SF1">
    <property type="entry name" value="HEMIN IMPORT ATP-BINDING PROTEIN HMUV"/>
    <property type="match status" value="1"/>
</dbReference>
<reference evidence="8" key="1">
    <citation type="journal article" date="2019" name="Int. J. Syst. Evol. Microbiol.">
        <title>The Global Catalogue of Microorganisms (GCM) 10K type strain sequencing project: providing services to taxonomists for standard genome sequencing and annotation.</title>
        <authorList>
            <consortium name="The Broad Institute Genomics Platform"/>
            <consortium name="The Broad Institute Genome Sequencing Center for Infectious Disease"/>
            <person name="Wu L."/>
            <person name="Ma J."/>
        </authorList>
    </citation>
    <scope>NUCLEOTIDE SEQUENCE [LARGE SCALE GENOMIC DNA]</scope>
    <source>
        <strain evidence="8">CGMCC 4.1782</strain>
    </source>
</reference>
<keyword evidence="8" id="KW-1185">Reference proteome</keyword>
<dbReference type="NCBIfam" id="NF010068">
    <property type="entry name" value="PRK13548.1"/>
    <property type="match status" value="1"/>
</dbReference>
<dbReference type="Pfam" id="PF00005">
    <property type="entry name" value="ABC_tran"/>
    <property type="match status" value="1"/>
</dbReference>
<accession>A0ABW5CQ35</accession>
<dbReference type="SUPFAM" id="SSF52540">
    <property type="entry name" value="P-loop containing nucleoside triphosphate hydrolases"/>
    <property type="match status" value="1"/>
</dbReference>
<evidence type="ECO:0000256" key="4">
    <source>
        <dbReference type="ARBA" id="ARBA00022967"/>
    </source>
</evidence>
<evidence type="ECO:0000256" key="3">
    <source>
        <dbReference type="ARBA" id="ARBA00022840"/>
    </source>
</evidence>
<keyword evidence="4" id="KW-1278">Translocase</keyword>
<organism evidence="7 8">
    <name type="scientific">Pontibacter ruber</name>
    <dbReference type="NCBI Taxonomy" id="1343895"/>
    <lineage>
        <taxon>Bacteria</taxon>
        <taxon>Pseudomonadati</taxon>
        <taxon>Bacteroidota</taxon>
        <taxon>Cytophagia</taxon>
        <taxon>Cytophagales</taxon>
        <taxon>Hymenobacteraceae</taxon>
        <taxon>Pontibacter</taxon>
    </lineage>
</organism>